<sequence length="397" mass="47273">MIWMADGIEQRGFEDHTDMEERRKICMNALLNRPWIERDKDPQLYHWAREQYLEIRNWFANYPGYSVIMNRKLIKLEKVPVEAKSWMGFEGFKEPIDYALFTYGLWYLEDKSAGDQFILTTMVKEIKEFMNEQGLNVDWKNYFHRLSMARALKKLKSLNVLRSIDGQESDWASDAENHDVLYECAPCASYVLRTFRRELPSYQSMEELSDLPEEEDKKKRQLMYRRYLLEPFVGLDLWEQDLFYFHGQKNHLIGQLDKMFGWGGSKYKEGLLFFYPELVSDMELFPTLSAISDLVLLFCGKIRTMYELGEVKTESVSSGKIRLTRGSIEQILLELQYENGYRWTKEYRSMKSSQLADAVCEHMEQWEFGSWQDDMFFLLNPVGGRYYTQYGEVEIEE</sequence>
<dbReference type="EMBL" id="CYZE01000004">
    <property type="protein sequence ID" value="CUO11609.1"/>
    <property type="molecule type" value="Genomic_DNA"/>
</dbReference>
<gene>
    <name evidence="1" type="ORF">ERS852407_01881</name>
</gene>
<evidence type="ECO:0000313" key="2">
    <source>
        <dbReference type="Proteomes" id="UP000095651"/>
    </source>
</evidence>
<dbReference type="Pfam" id="PF09661">
    <property type="entry name" value="DUF2398"/>
    <property type="match status" value="1"/>
</dbReference>
<dbReference type="InterPro" id="IPR013494">
    <property type="entry name" value="CHP02678"/>
</dbReference>
<dbReference type="NCBIfam" id="TIGR02678">
    <property type="entry name" value="TIGR02678 family protein"/>
    <property type="match status" value="1"/>
</dbReference>
<organism evidence="1 2">
    <name type="scientific">Hungatella hathewayi</name>
    <dbReference type="NCBI Taxonomy" id="154046"/>
    <lineage>
        <taxon>Bacteria</taxon>
        <taxon>Bacillati</taxon>
        <taxon>Bacillota</taxon>
        <taxon>Clostridia</taxon>
        <taxon>Lachnospirales</taxon>
        <taxon>Lachnospiraceae</taxon>
        <taxon>Hungatella</taxon>
    </lineage>
</organism>
<evidence type="ECO:0000313" key="1">
    <source>
        <dbReference type="EMBL" id="CUO11609.1"/>
    </source>
</evidence>
<proteinExistence type="predicted"/>
<dbReference type="AlphaFoldDB" id="A0A174CHE0"/>
<protein>
    <submittedName>
        <fullName evidence="1">Protein of uncharacterized function (DUF2398)</fullName>
    </submittedName>
</protein>
<accession>A0A174CHE0</accession>
<reference evidence="1 2" key="1">
    <citation type="submission" date="2015-09" db="EMBL/GenBank/DDBJ databases">
        <authorList>
            <consortium name="Pathogen Informatics"/>
        </authorList>
    </citation>
    <scope>NUCLEOTIDE SEQUENCE [LARGE SCALE GENOMIC DNA]</scope>
    <source>
        <strain evidence="1 2">2789STDY5608850</strain>
    </source>
</reference>
<name>A0A174CHE0_9FIRM</name>
<dbReference type="Proteomes" id="UP000095651">
    <property type="component" value="Unassembled WGS sequence"/>
</dbReference>